<protein>
    <recommendedName>
        <fullName evidence="5">YtxH-like protein</fullName>
    </recommendedName>
</protein>
<reference evidence="3 4" key="1">
    <citation type="submission" date="2017-07" db="EMBL/GenBank/DDBJ databases">
        <authorList>
            <person name="Sun Z.S."/>
            <person name="Albrecht U."/>
            <person name="Echele G."/>
            <person name="Lee C.C."/>
        </authorList>
    </citation>
    <scope>NUCLEOTIDE SEQUENCE [LARGE SCALE GENOMIC DNA]</scope>
    <source>
        <strain evidence="3 4">CGMCC 1.12672</strain>
    </source>
</reference>
<keyword evidence="2" id="KW-1133">Transmembrane helix</keyword>
<evidence type="ECO:0008006" key="5">
    <source>
        <dbReference type="Google" id="ProtNLM"/>
    </source>
</evidence>
<evidence type="ECO:0000313" key="4">
    <source>
        <dbReference type="Proteomes" id="UP000219494"/>
    </source>
</evidence>
<accession>A0A285R0D9</accession>
<evidence type="ECO:0000313" key="3">
    <source>
        <dbReference type="EMBL" id="SOB87561.1"/>
    </source>
</evidence>
<keyword evidence="4" id="KW-1185">Reference proteome</keyword>
<proteinExistence type="predicted"/>
<feature type="compositionally biased region" description="Basic and acidic residues" evidence="1">
    <location>
        <begin position="1"/>
        <end position="23"/>
    </location>
</feature>
<dbReference type="EMBL" id="OBMI01000003">
    <property type="protein sequence ID" value="SOB87561.1"/>
    <property type="molecule type" value="Genomic_DNA"/>
</dbReference>
<name>A0A285R0D9_9SPHN</name>
<evidence type="ECO:0000256" key="2">
    <source>
        <dbReference type="SAM" id="Phobius"/>
    </source>
</evidence>
<dbReference type="RefSeq" id="WP_097064546.1">
    <property type="nucleotide sequence ID" value="NZ_OBMI01000003.1"/>
</dbReference>
<sequence>MPDKSDQSKTPKQGKRDKLKERGGAALESARSTVQGLEANPLGVLVGGLAVGLIAGAVIPRSEREKRVLKPVGKRLAEGAVAALTAAKETGKEQLSAGVLSRDAAKESARKVFSSALDAAKTAKGAAADAPSAA</sequence>
<gene>
    <name evidence="3" type="ORF">SAMN06297144_2693</name>
</gene>
<feature type="region of interest" description="Disordered" evidence="1">
    <location>
        <begin position="1"/>
        <end position="33"/>
    </location>
</feature>
<keyword evidence="2" id="KW-0812">Transmembrane</keyword>
<dbReference type="AlphaFoldDB" id="A0A285R0D9"/>
<organism evidence="3 4">
    <name type="scientific">Sphingomonas guangdongensis</name>
    <dbReference type="NCBI Taxonomy" id="1141890"/>
    <lineage>
        <taxon>Bacteria</taxon>
        <taxon>Pseudomonadati</taxon>
        <taxon>Pseudomonadota</taxon>
        <taxon>Alphaproteobacteria</taxon>
        <taxon>Sphingomonadales</taxon>
        <taxon>Sphingomonadaceae</taxon>
        <taxon>Sphingomonas</taxon>
    </lineage>
</organism>
<keyword evidence="2" id="KW-0472">Membrane</keyword>
<feature type="transmembrane region" description="Helical" evidence="2">
    <location>
        <begin position="42"/>
        <end position="60"/>
    </location>
</feature>
<evidence type="ECO:0000256" key="1">
    <source>
        <dbReference type="SAM" id="MobiDB-lite"/>
    </source>
</evidence>
<dbReference type="Proteomes" id="UP000219494">
    <property type="component" value="Unassembled WGS sequence"/>
</dbReference>